<evidence type="ECO:0000256" key="1">
    <source>
        <dbReference type="SAM" id="Phobius"/>
    </source>
</evidence>
<comment type="caution">
    <text evidence="2">The sequence shown here is derived from an EMBL/GenBank/DDBJ whole genome shotgun (WGS) entry which is preliminary data.</text>
</comment>
<proteinExistence type="predicted"/>
<organism evidence="2 3">
    <name type="scientific">Legionella spiritensis</name>
    <dbReference type="NCBI Taxonomy" id="452"/>
    <lineage>
        <taxon>Bacteria</taxon>
        <taxon>Pseudomonadati</taxon>
        <taxon>Pseudomonadota</taxon>
        <taxon>Gammaproteobacteria</taxon>
        <taxon>Legionellales</taxon>
        <taxon>Legionellaceae</taxon>
        <taxon>Legionella</taxon>
    </lineage>
</organism>
<evidence type="ECO:0000313" key="3">
    <source>
        <dbReference type="Proteomes" id="UP000054877"/>
    </source>
</evidence>
<keyword evidence="3" id="KW-1185">Reference proteome</keyword>
<keyword evidence="1" id="KW-1133">Transmembrane helix</keyword>
<evidence type="ECO:0000313" key="2">
    <source>
        <dbReference type="EMBL" id="KTD61523.1"/>
    </source>
</evidence>
<feature type="transmembrane region" description="Helical" evidence="1">
    <location>
        <begin position="38"/>
        <end position="61"/>
    </location>
</feature>
<dbReference type="AlphaFoldDB" id="A0A0W0YY49"/>
<reference evidence="2 3" key="1">
    <citation type="submission" date="2015-11" db="EMBL/GenBank/DDBJ databases">
        <title>Genomic analysis of 38 Legionella species identifies large and diverse effector repertoires.</title>
        <authorList>
            <person name="Burstein D."/>
            <person name="Amaro F."/>
            <person name="Zusman T."/>
            <person name="Lifshitz Z."/>
            <person name="Cohen O."/>
            <person name="Gilbert J.A."/>
            <person name="Pupko T."/>
            <person name="Shuman H.A."/>
            <person name="Segal G."/>
        </authorList>
    </citation>
    <scope>NUCLEOTIDE SEQUENCE [LARGE SCALE GENOMIC DNA]</scope>
    <source>
        <strain evidence="2 3">Mt.St.Helens-9</strain>
    </source>
</reference>
<dbReference type="Proteomes" id="UP000054877">
    <property type="component" value="Unassembled WGS sequence"/>
</dbReference>
<accession>A0A0W0YY49</accession>
<gene>
    <name evidence="2" type="ORF">Lspi_2153</name>
</gene>
<keyword evidence="1" id="KW-0472">Membrane</keyword>
<dbReference type="EMBL" id="LNYX01000031">
    <property type="protein sequence ID" value="KTD61523.1"/>
    <property type="molecule type" value="Genomic_DNA"/>
</dbReference>
<keyword evidence="1" id="KW-0812">Transmembrane</keyword>
<sequence length="63" mass="7342">MNTQNRFFALNSILDCKRYLIGLFFVACHKGKAEMREIAHLGVHLFFWYQGVSSFCFHLILTG</sequence>
<protein>
    <submittedName>
        <fullName evidence="2">Uncharacterized protein</fullName>
    </submittedName>
</protein>
<dbReference type="PATRIC" id="fig|452.5.peg.2369"/>
<name>A0A0W0YY49_LEGSP</name>